<feature type="transmembrane region" description="Helical" evidence="7">
    <location>
        <begin position="98"/>
        <end position="115"/>
    </location>
</feature>
<dbReference type="PANTHER" id="PTHR30269">
    <property type="entry name" value="TRANSMEMBRANE PROTEIN YFCA"/>
    <property type="match status" value="1"/>
</dbReference>
<reference evidence="8" key="1">
    <citation type="submission" date="2018-05" db="EMBL/GenBank/DDBJ databases">
        <authorList>
            <person name="Lanie J.A."/>
            <person name="Ng W.-L."/>
            <person name="Kazmierczak K.M."/>
            <person name="Andrzejewski T.M."/>
            <person name="Davidsen T.M."/>
            <person name="Wayne K.J."/>
            <person name="Tettelin H."/>
            <person name="Glass J.I."/>
            <person name="Rusch D."/>
            <person name="Podicherti R."/>
            <person name="Tsui H.-C.T."/>
            <person name="Winkler M.E."/>
        </authorList>
    </citation>
    <scope>NUCLEOTIDE SEQUENCE</scope>
</reference>
<accession>A0A381X5C4</accession>
<keyword evidence="3" id="KW-1003">Cell membrane</keyword>
<evidence type="ECO:0000256" key="5">
    <source>
        <dbReference type="ARBA" id="ARBA00022989"/>
    </source>
</evidence>
<evidence type="ECO:0000256" key="2">
    <source>
        <dbReference type="ARBA" id="ARBA00022448"/>
    </source>
</evidence>
<feature type="transmembrane region" description="Helical" evidence="7">
    <location>
        <begin position="127"/>
        <end position="143"/>
    </location>
</feature>
<comment type="subcellular location">
    <subcellularLocation>
        <location evidence="1">Cell membrane</location>
        <topology evidence="1">Multi-pass membrane protein</topology>
    </subcellularLocation>
</comment>
<name>A0A381X5C4_9ZZZZ</name>
<dbReference type="EMBL" id="UINC01013806">
    <property type="protein sequence ID" value="SVA59387.1"/>
    <property type="molecule type" value="Genomic_DNA"/>
</dbReference>
<evidence type="ECO:0000256" key="7">
    <source>
        <dbReference type="SAM" id="Phobius"/>
    </source>
</evidence>
<evidence type="ECO:0008006" key="9">
    <source>
        <dbReference type="Google" id="ProtNLM"/>
    </source>
</evidence>
<evidence type="ECO:0000313" key="8">
    <source>
        <dbReference type="EMBL" id="SVA59387.1"/>
    </source>
</evidence>
<dbReference type="PANTHER" id="PTHR30269:SF37">
    <property type="entry name" value="MEMBRANE TRANSPORTER PROTEIN"/>
    <property type="match status" value="1"/>
</dbReference>
<sequence length="211" mass="23153">MDLSIFFFAAFGVAVFGIGKGGFAGPISMLAVPVMSFVMNPIQAAGILLPLLVLMDVMAMYIYWKKWRVDIFKIIIPASIIGIIIGSLTFQYTSENQIRLVVGIISILFVIISLIQKNNLALKPTKIKGIFWSGTAGYTSFLIHAGAPPMNFYMLPLKLDKTIYIGTTTFAYFIINSVKLIPYYFLGLLAPSNLKISIALIPVAIFSVLIG</sequence>
<dbReference type="InterPro" id="IPR002781">
    <property type="entry name" value="TM_pro_TauE-like"/>
</dbReference>
<dbReference type="InterPro" id="IPR052017">
    <property type="entry name" value="TSUP"/>
</dbReference>
<feature type="transmembrane region" description="Helical" evidence="7">
    <location>
        <begin position="193"/>
        <end position="210"/>
    </location>
</feature>
<evidence type="ECO:0000256" key="3">
    <source>
        <dbReference type="ARBA" id="ARBA00022475"/>
    </source>
</evidence>
<feature type="non-terminal residue" evidence="8">
    <location>
        <position position="211"/>
    </location>
</feature>
<dbReference type="Pfam" id="PF01925">
    <property type="entry name" value="TauE"/>
    <property type="match status" value="1"/>
</dbReference>
<feature type="transmembrane region" description="Helical" evidence="7">
    <location>
        <begin position="41"/>
        <end position="64"/>
    </location>
</feature>
<protein>
    <recommendedName>
        <fullName evidence="9">Membrane transporter protein</fullName>
    </recommendedName>
</protein>
<keyword evidence="2" id="KW-0813">Transport</keyword>
<feature type="transmembrane region" description="Helical" evidence="7">
    <location>
        <begin position="71"/>
        <end position="92"/>
    </location>
</feature>
<organism evidence="8">
    <name type="scientific">marine metagenome</name>
    <dbReference type="NCBI Taxonomy" id="408172"/>
    <lineage>
        <taxon>unclassified sequences</taxon>
        <taxon>metagenomes</taxon>
        <taxon>ecological metagenomes</taxon>
    </lineage>
</organism>
<proteinExistence type="predicted"/>
<feature type="transmembrane region" description="Helical" evidence="7">
    <location>
        <begin position="163"/>
        <end position="186"/>
    </location>
</feature>
<evidence type="ECO:0000256" key="4">
    <source>
        <dbReference type="ARBA" id="ARBA00022692"/>
    </source>
</evidence>
<keyword evidence="5 7" id="KW-1133">Transmembrane helix</keyword>
<dbReference type="GO" id="GO:0005886">
    <property type="term" value="C:plasma membrane"/>
    <property type="evidence" value="ECO:0007669"/>
    <property type="project" value="UniProtKB-SubCell"/>
</dbReference>
<evidence type="ECO:0000256" key="1">
    <source>
        <dbReference type="ARBA" id="ARBA00004651"/>
    </source>
</evidence>
<gene>
    <name evidence="8" type="ORF">METZ01_LOCUS112241</name>
</gene>
<keyword evidence="6 7" id="KW-0472">Membrane</keyword>
<keyword evidence="4 7" id="KW-0812">Transmembrane</keyword>
<dbReference type="AlphaFoldDB" id="A0A381X5C4"/>
<evidence type="ECO:0000256" key="6">
    <source>
        <dbReference type="ARBA" id="ARBA00023136"/>
    </source>
</evidence>